<dbReference type="SMART" id="SM00345">
    <property type="entry name" value="HTH_GNTR"/>
    <property type="match status" value="1"/>
</dbReference>
<dbReference type="EMBL" id="JASCIR010000023">
    <property type="protein sequence ID" value="MDI3389090.1"/>
    <property type="molecule type" value="Genomic_DNA"/>
</dbReference>
<dbReference type="RefSeq" id="WP_282515548.1">
    <property type="nucleotide sequence ID" value="NZ_JASCIR010000023.1"/>
</dbReference>
<dbReference type="Pfam" id="PF00392">
    <property type="entry name" value="GntR"/>
    <property type="match status" value="1"/>
</dbReference>
<dbReference type="PANTHER" id="PTHR43537:SF45">
    <property type="entry name" value="GNTR FAMILY REGULATORY PROTEIN"/>
    <property type="match status" value="1"/>
</dbReference>
<evidence type="ECO:0000313" key="6">
    <source>
        <dbReference type="Proteomes" id="UP001224661"/>
    </source>
</evidence>
<gene>
    <name evidence="5" type="ORF">QIS99_23255</name>
</gene>
<dbReference type="Proteomes" id="UP001224661">
    <property type="component" value="Unassembled WGS sequence"/>
</dbReference>
<dbReference type="PROSITE" id="PS50949">
    <property type="entry name" value="HTH_GNTR"/>
    <property type="match status" value="1"/>
</dbReference>
<keyword evidence="1" id="KW-0805">Transcription regulation</keyword>
<dbReference type="SUPFAM" id="SSF46785">
    <property type="entry name" value="Winged helix' DNA-binding domain"/>
    <property type="match status" value="1"/>
</dbReference>
<dbReference type="PANTHER" id="PTHR43537">
    <property type="entry name" value="TRANSCRIPTIONAL REGULATOR, GNTR FAMILY"/>
    <property type="match status" value="1"/>
</dbReference>
<organism evidence="5 6">
    <name type="scientific">Streptomyces solicavernae</name>
    <dbReference type="NCBI Taxonomy" id="3043614"/>
    <lineage>
        <taxon>Bacteria</taxon>
        <taxon>Bacillati</taxon>
        <taxon>Actinomycetota</taxon>
        <taxon>Actinomycetes</taxon>
        <taxon>Kitasatosporales</taxon>
        <taxon>Streptomycetaceae</taxon>
        <taxon>Streptomyces</taxon>
    </lineage>
</organism>
<dbReference type="Gene3D" id="1.10.10.10">
    <property type="entry name" value="Winged helix-like DNA-binding domain superfamily/Winged helix DNA-binding domain"/>
    <property type="match status" value="1"/>
</dbReference>
<evidence type="ECO:0000256" key="2">
    <source>
        <dbReference type="ARBA" id="ARBA00023125"/>
    </source>
</evidence>
<evidence type="ECO:0000256" key="3">
    <source>
        <dbReference type="ARBA" id="ARBA00023163"/>
    </source>
</evidence>
<protein>
    <submittedName>
        <fullName evidence="5">GntR family transcriptional regulator</fullName>
    </submittedName>
</protein>
<dbReference type="SUPFAM" id="SSF48008">
    <property type="entry name" value="GntR ligand-binding domain-like"/>
    <property type="match status" value="1"/>
</dbReference>
<keyword evidence="3" id="KW-0804">Transcription</keyword>
<dbReference type="InterPro" id="IPR036390">
    <property type="entry name" value="WH_DNA-bd_sf"/>
</dbReference>
<dbReference type="Gene3D" id="1.20.120.530">
    <property type="entry name" value="GntR ligand-binding domain-like"/>
    <property type="match status" value="1"/>
</dbReference>
<evidence type="ECO:0000313" key="5">
    <source>
        <dbReference type="EMBL" id="MDI3389090.1"/>
    </source>
</evidence>
<reference evidence="5 6" key="1">
    <citation type="submission" date="2023-05" db="EMBL/GenBank/DDBJ databases">
        <title>Draft genome sequence of Streptomyces sp. B-S-A8 isolated from a cave soil in Thailand.</title>
        <authorList>
            <person name="Chamroensaksri N."/>
            <person name="Muangham S."/>
        </authorList>
    </citation>
    <scope>NUCLEOTIDE SEQUENCE [LARGE SCALE GENOMIC DNA]</scope>
    <source>
        <strain evidence="5 6">B-S-A8</strain>
    </source>
</reference>
<keyword evidence="2" id="KW-0238">DNA-binding</keyword>
<dbReference type="InterPro" id="IPR000524">
    <property type="entry name" value="Tscrpt_reg_HTH_GntR"/>
</dbReference>
<dbReference type="Pfam" id="PF07729">
    <property type="entry name" value="FCD"/>
    <property type="match status" value="1"/>
</dbReference>
<keyword evidence="6" id="KW-1185">Reference proteome</keyword>
<name>A0ABT6RXC3_9ACTN</name>
<sequence length="224" mass="24442">MAEVKSLRPVKREPASLAIASQLTQAIMDGSLPPGHQLGEAELAAQLGVSRGPLREAMQRLVQQGIAVSEPHRGVFVTKLDEDDVRDIYFTRSAMEAAACRLVLRQDPQRTADRLAKAHRAMATAARRGNMAHLGAADMELHQILVAESGSRRLARIAETLFVETRMCLSALTHRHPDPQAMVEEHAALIEALRAADEPRLLTLLEAHMQDAVERLTGGEGTAE</sequence>
<evidence type="ECO:0000259" key="4">
    <source>
        <dbReference type="PROSITE" id="PS50949"/>
    </source>
</evidence>
<comment type="caution">
    <text evidence="5">The sequence shown here is derived from an EMBL/GenBank/DDBJ whole genome shotgun (WGS) entry which is preliminary data.</text>
</comment>
<dbReference type="InterPro" id="IPR008920">
    <property type="entry name" value="TF_FadR/GntR_C"/>
</dbReference>
<dbReference type="SMART" id="SM00895">
    <property type="entry name" value="FCD"/>
    <property type="match status" value="1"/>
</dbReference>
<proteinExistence type="predicted"/>
<evidence type="ECO:0000256" key="1">
    <source>
        <dbReference type="ARBA" id="ARBA00023015"/>
    </source>
</evidence>
<dbReference type="InterPro" id="IPR011711">
    <property type="entry name" value="GntR_C"/>
</dbReference>
<dbReference type="CDD" id="cd07377">
    <property type="entry name" value="WHTH_GntR"/>
    <property type="match status" value="1"/>
</dbReference>
<accession>A0ABT6RXC3</accession>
<dbReference type="PRINTS" id="PR00035">
    <property type="entry name" value="HTHGNTR"/>
</dbReference>
<dbReference type="InterPro" id="IPR036388">
    <property type="entry name" value="WH-like_DNA-bd_sf"/>
</dbReference>
<feature type="domain" description="HTH gntR-type" evidence="4">
    <location>
        <begin position="13"/>
        <end position="80"/>
    </location>
</feature>